<dbReference type="EMBL" id="CM011674">
    <property type="protein sequence ID" value="TMS23903.1"/>
    <property type="molecule type" value="Genomic_DNA"/>
</dbReference>
<sequence length="702" mass="78204">MSGRMPLTPVSERESEQPKTSDGLPEPPAPPTKSSSRHSLPPCRGSATPAADEQPHVGNYRLLKTIGKGNFAKVKLARHTLTGREVAIKIIDKTQLNPTSLQKLFREVSVMKILNHPNIVKLFEVIETEKTLYLVMEYASGGEVFDYLVAHGRMKEKEARAKFRQIVSAVEYCHQKRIVHRDLKGKKYDGPEVDVWSLGVILYTLVSGSLPFDGQNLKELRERVLRGKYRIPFYMSTDCENLLKKLLVLNPGKRGSLQQIMKDRWMNAGYEDKELKSYNEPEQDFNDLKRIELMVTMGFPQEEVMKALEGQKYNDMTAIYLLLGRKPAEFEGSASLSSSNLVQRSRPSSDLNGSAQSPAHSRNTSTNQKQRRFSDHVAPSVPPPVSYTKRCHANSVESDRKEEPASPVGAPDRRRSATASGSITRRNTYVNERTSTERHSVAVPNGKDVSLPEVPAASPSPSPGATVSSTRPRHVKSMSASGHPMKSCLPPIDDNAEYQSSPQQPPSSPSAFSVTSSSSTTPDRTRFPRNSSSRSTFHGAQLRDRRPATYNGPPASPSLSQHTAASLASPRRGTSTSLIGKITSKFVRRSLSGESKEEGRDSKPRSLRFTWSMKTTSSMEPGDMMKEIRRVLDANNCDYEQRERYSLFCVHGDARQDSLVQWEIEVCKLPRLSLNGVRFKRISGTSIAFKNIASKVANELRL</sequence>
<gene>
    <name evidence="1" type="ORF">E3U43_009209</name>
</gene>
<reference evidence="1" key="1">
    <citation type="submission" date="2018-11" db="EMBL/GenBank/DDBJ databases">
        <title>The sequence and de novo assembly of Larimichthys crocea genome using PacBio and Hi-C technologies.</title>
        <authorList>
            <person name="Xu P."/>
            <person name="Chen B."/>
            <person name="Zhou Z."/>
            <person name="Ke Q."/>
            <person name="Wu Y."/>
            <person name="Bai H."/>
            <person name="Pu F."/>
        </authorList>
    </citation>
    <scope>NUCLEOTIDE SEQUENCE</scope>
    <source>
        <tissue evidence="1">Muscle</tissue>
    </source>
</reference>
<name>A0ACD3RY98_LARCR</name>
<comment type="caution">
    <text evidence="1">The sequence shown here is derived from an EMBL/GenBank/DDBJ whole genome shotgun (WGS) entry which is preliminary data.</text>
</comment>
<protein>
    <submittedName>
        <fullName evidence="1">Uncharacterized protein</fullName>
    </submittedName>
</protein>
<keyword evidence="2" id="KW-1185">Reference proteome</keyword>
<organism evidence="1 2">
    <name type="scientific">Larimichthys crocea</name>
    <name type="common">Large yellow croaker</name>
    <name type="synonym">Pseudosciaena crocea</name>
    <dbReference type="NCBI Taxonomy" id="215358"/>
    <lineage>
        <taxon>Eukaryota</taxon>
        <taxon>Metazoa</taxon>
        <taxon>Chordata</taxon>
        <taxon>Craniata</taxon>
        <taxon>Vertebrata</taxon>
        <taxon>Euteleostomi</taxon>
        <taxon>Actinopterygii</taxon>
        <taxon>Neopterygii</taxon>
        <taxon>Teleostei</taxon>
        <taxon>Neoteleostei</taxon>
        <taxon>Acanthomorphata</taxon>
        <taxon>Eupercaria</taxon>
        <taxon>Sciaenidae</taxon>
        <taxon>Larimichthys</taxon>
    </lineage>
</organism>
<proteinExistence type="predicted"/>
<evidence type="ECO:0000313" key="1">
    <source>
        <dbReference type="EMBL" id="TMS23903.1"/>
    </source>
</evidence>
<dbReference type="Proteomes" id="UP000793456">
    <property type="component" value="Chromosome I"/>
</dbReference>
<accession>A0ACD3RY98</accession>
<evidence type="ECO:0000313" key="2">
    <source>
        <dbReference type="Proteomes" id="UP000793456"/>
    </source>
</evidence>